<evidence type="ECO:0000313" key="1">
    <source>
        <dbReference type="EMBL" id="GAI39310.1"/>
    </source>
</evidence>
<proteinExistence type="predicted"/>
<sequence>SKVREKLKEIGHYHKRTAVAMNLLNLTKRRILNRFKNKETKNWEYVIRK</sequence>
<gene>
    <name evidence="1" type="ORF">S06H3_40666</name>
</gene>
<organism evidence="1">
    <name type="scientific">marine sediment metagenome</name>
    <dbReference type="NCBI Taxonomy" id="412755"/>
    <lineage>
        <taxon>unclassified sequences</taxon>
        <taxon>metagenomes</taxon>
        <taxon>ecological metagenomes</taxon>
    </lineage>
</organism>
<dbReference type="EMBL" id="BARV01024980">
    <property type="protein sequence ID" value="GAI39310.1"/>
    <property type="molecule type" value="Genomic_DNA"/>
</dbReference>
<accession>X1PJT9</accession>
<dbReference type="AlphaFoldDB" id="X1PJT9"/>
<name>X1PJT9_9ZZZZ</name>
<feature type="non-terminal residue" evidence="1">
    <location>
        <position position="1"/>
    </location>
</feature>
<protein>
    <submittedName>
        <fullName evidence="1">Uncharacterized protein</fullName>
    </submittedName>
</protein>
<comment type="caution">
    <text evidence="1">The sequence shown here is derived from an EMBL/GenBank/DDBJ whole genome shotgun (WGS) entry which is preliminary data.</text>
</comment>
<reference evidence="1" key="1">
    <citation type="journal article" date="2014" name="Front. Microbiol.">
        <title>High frequency of phylogenetically diverse reductive dehalogenase-homologous genes in deep subseafloor sedimentary metagenomes.</title>
        <authorList>
            <person name="Kawai M."/>
            <person name="Futagami T."/>
            <person name="Toyoda A."/>
            <person name="Takaki Y."/>
            <person name="Nishi S."/>
            <person name="Hori S."/>
            <person name="Arai W."/>
            <person name="Tsubouchi T."/>
            <person name="Morono Y."/>
            <person name="Uchiyama I."/>
            <person name="Ito T."/>
            <person name="Fujiyama A."/>
            <person name="Inagaki F."/>
            <person name="Takami H."/>
        </authorList>
    </citation>
    <scope>NUCLEOTIDE SEQUENCE</scope>
    <source>
        <strain evidence="1">Expedition CK06-06</strain>
    </source>
</reference>